<dbReference type="Proteomes" id="UP000004756">
    <property type="component" value="Unassembled WGS sequence"/>
</dbReference>
<evidence type="ECO:0000313" key="1">
    <source>
        <dbReference type="EMBL" id="EEG54533.1"/>
    </source>
</evidence>
<organism evidence="1 2">
    <name type="scientific">[Clostridium] asparagiforme DSM 15981</name>
    <dbReference type="NCBI Taxonomy" id="518636"/>
    <lineage>
        <taxon>Bacteria</taxon>
        <taxon>Bacillati</taxon>
        <taxon>Bacillota</taxon>
        <taxon>Clostridia</taxon>
        <taxon>Lachnospirales</taxon>
        <taxon>Lachnospiraceae</taxon>
        <taxon>Enterocloster</taxon>
    </lineage>
</organism>
<dbReference type="HOGENOM" id="CLU_3231553_0_0_9"/>
<protein>
    <submittedName>
        <fullName evidence="1">Uncharacterized protein</fullName>
    </submittedName>
</protein>
<keyword evidence="2" id="KW-1185">Reference proteome</keyword>
<comment type="caution">
    <text evidence="1">The sequence shown here is derived from an EMBL/GenBank/DDBJ whole genome shotgun (WGS) entry which is preliminary data.</text>
</comment>
<accession>C0D2B1</accession>
<name>C0D2B1_9FIRM</name>
<gene>
    <name evidence="1" type="ORF">CLOSTASPAR_03400</name>
</gene>
<proteinExistence type="predicted"/>
<sequence>MEFPGNHLFTKKWKSVMLSITLFIYMNNGEAPQKYRLEVGYIL</sequence>
<dbReference type="AlphaFoldDB" id="C0D2B1"/>
<reference evidence="1 2" key="1">
    <citation type="submission" date="2009-02" db="EMBL/GenBank/DDBJ databases">
        <title>Draft genome sequence of Clostridium asparagiforme (DSM 15981).</title>
        <authorList>
            <person name="Sudarsanam P."/>
            <person name="Ley R."/>
            <person name="Guruge J."/>
            <person name="Turnbaugh P.J."/>
            <person name="Mahowald M."/>
            <person name="Liep D."/>
            <person name="Gordon J."/>
        </authorList>
    </citation>
    <scope>NUCLEOTIDE SEQUENCE [LARGE SCALE GENOMIC DNA]</scope>
    <source>
        <strain evidence="1 2">DSM 15981</strain>
    </source>
</reference>
<dbReference type="EMBL" id="ACCJ01000261">
    <property type="protein sequence ID" value="EEG54533.1"/>
    <property type="molecule type" value="Genomic_DNA"/>
</dbReference>
<evidence type="ECO:0000313" key="2">
    <source>
        <dbReference type="Proteomes" id="UP000004756"/>
    </source>
</evidence>